<name>A0A2T0AQ81_9FIRM</name>
<dbReference type="Proteomes" id="UP000238415">
    <property type="component" value="Unassembled WGS sequence"/>
</dbReference>
<feature type="transmembrane region" description="Helical" evidence="5">
    <location>
        <begin position="6"/>
        <end position="26"/>
    </location>
</feature>
<dbReference type="Gene3D" id="1.10.760.10">
    <property type="entry name" value="Cytochrome c-like domain"/>
    <property type="match status" value="1"/>
</dbReference>
<evidence type="ECO:0000256" key="4">
    <source>
        <dbReference type="PROSITE-ProRule" id="PRU00433"/>
    </source>
</evidence>
<evidence type="ECO:0000256" key="5">
    <source>
        <dbReference type="SAM" id="Phobius"/>
    </source>
</evidence>
<keyword evidence="5" id="KW-0472">Membrane</keyword>
<keyword evidence="5" id="KW-0812">Transmembrane</keyword>
<dbReference type="Pfam" id="PF00034">
    <property type="entry name" value="Cytochrom_C"/>
    <property type="match status" value="1"/>
</dbReference>
<evidence type="ECO:0000313" key="7">
    <source>
        <dbReference type="EMBL" id="PRR71188.1"/>
    </source>
</evidence>
<evidence type="ECO:0000256" key="2">
    <source>
        <dbReference type="ARBA" id="ARBA00022723"/>
    </source>
</evidence>
<reference evidence="7 8" key="1">
    <citation type="submission" date="2018-03" db="EMBL/GenBank/DDBJ databases">
        <title>Genome sequence of Moorella humiferrea DSM 23265.</title>
        <authorList>
            <person name="Poehlein A."/>
            <person name="Daniel R."/>
        </authorList>
    </citation>
    <scope>NUCLEOTIDE SEQUENCE [LARGE SCALE GENOMIC DNA]</scope>
    <source>
        <strain evidence="7 8">DSM 23265</strain>
    </source>
</reference>
<protein>
    <submittedName>
        <fullName evidence="7">Nitric oxide reductase subunit C</fullName>
    </submittedName>
</protein>
<sequence>MRVARLYLAAIMVFLAIFTAAIYFSIRPVLEETWPQEAIAGKKIWQENGCVECHALLGNGGYAGADLTRITATTGREELVTFLTQPPVMRPARRQRHPALAREEAERLLDYLEQVSKIDTRGWPPPPFTRINPAQGE</sequence>
<proteinExistence type="predicted"/>
<evidence type="ECO:0000259" key="6">
    <source>
        <dbReference type="PROSITE" id="PS51007"/>
    </source>
</evidence>
<evidence type="ECO:0000256" key="1">
    <source>
        <dbReference type="ARBA" id="ARBA00022617"/>
    </source>
</evidence>
<organism evidence="7 8">
    <name type="scientific">Neomoorella humiferrea</name>
    <dbReference type="NCBI Taxonomy" id="676965"/>
    <lineage>
        <taxon>Bacteria</taxon>
        <taxon>Bacillati</taxon>
        <taxon>Bacillota</taxon>
        <taxon>Clostridia</taxon>
        <taxon>Neomoorellales</taxon>
        <taxon>Neomoorellaceae</taxon>
        <taxon>Neomoorella</taxon>
    </lineage>
</organism>
<keyword evidence="2 4" id="KW-0479">Metal-binding</keyword>
<feature type="domain" description="Cytochrome c" evidence="6">
    <location>
        <begin position="36"/>
        <end position="116"/>
    </location>
</feature>
<keyword evidence="3 4" id="KW-0408">Iron</keyword>
<evidence type="ECO:0000313" key="8">
    <source>
        <dbReference type="Proteomes" id="UP000238415"/>
    </source>
</evidence>
<accession>A0A2T0AQ81</accession>
<dbReference type="AlphaFoldDB" id="A0A2T0AQ81"/>
<gene>
    <name evidence="7" type="primary">norC</name>
    <name evidence="7" type="ORF">MOHU_17340</name>
</gene>
<evidence type="ECO:0000256" key="3">
    <source>
        <dbReference type="ARBA" id="ARBA00023004"/>
    </source>
</evidence>
<comment type="caution">
    <text evidence="7">The sequence shown here is derived from an EMBL/GenBank/DDBJ whole genome shotgun (WGS) entry which is preliminary data.</text>
</comment>
<dbReference type="RefSeq" id="WP_106005689.1">
    <property type="nucleotide sequence ID" value="NZ_CP136419.1"/>
</dbReference>
<dbReference type="OrthoDB" id="9809720at2"/>
<dbReference type="SUPFAM" id="SSF46626">
    <property type="entry name" value="Cytochrome c"/>
    <property type="match status" value="1"/>
</dbReference>
<dbReference type="InterPro" id="IPR036909">
    <property type="entry name" value="Cyt_c-like_dom_sf"/>
</dbReference>
<dbReference type="GO" id="GO:0020037">
    <property type="term" value="F:heme binding"/>
    <property type="evidence" value="ECO:0007669"/>
    <property type="project" value="InterPro"/>
</dbReference>
<keyword evidence="1 4" id="KW-0349">Heme</keyword>
<dbReference type="GO" id="GO:0009055">
    <property type="term" value="F:electron transfer activity"/>
    <property type="evidence" value="ECO:0007669"/>
    <property type="project" value="InterPro"/>
</dbReference>
<keyword evidence="5" id="KW-1133">Transmembrane helix</keyword>
<dbReference type="GO" id="GO:0046872">
    <property type="term" value="F:metal ion binding"/>
    <property type="evidence" value="ECO:0007669"/>
    <property type="project" value="UniProtKB-KW"/>
</dbReference>
<dbReference type="EMBL" id="PVXM01000044">
    <property type="protein sequence ID" value="PRR71188.1"/>
    <property type="molecule type" value="Genomic_DNA"/>
</dbReference>
<dbReference type="PROSITE" id="PS51007">
    <property type="entry name" value="CYTC"/>
    <property type="match status" value="1"/>
</dbReference>
<keyword evidence="8" id="KW-1185">Reference proteome</keyword>
<dbReference type="InterPro" id="IPR009056">
    <property type="entry name" value="Cyt_c-like_dom"/>
</dbReference>